<dbReference type="Pfam" id="PF22817">
    <property type="entry name" value="ApeP-like"/>
    <property type="match status" value="1"/>
</dbReference>
<dbReference type="AlphaFoldDB" id="A0A149TQU7"/>
<evidence type="ECO:0008006" key="3">
    <source>
        <dbReference type="Google" id="ProtNLM"/>
    </source>
</evidence>
<reference evidence="1 2" key="1">
    <citation type="submission" date="2015-06" db="EMBL/GenBank/DDBJ databases">
        <title>Improved classification and identification of acetic acid bacteria using matrix-assisted laser desorption/ionization time-of-flight mass spectrometry; Gluconobacter nephelii and Gluconobacter uchimurae are later heterotypic synonyms of Gluconobacter japonicus and Gluconobacter oxydans, respectively.</title>
        <authorList>
            <person name="Li L."/>
            <person name="Cleenwerck I."/>
            <person name="De Vuyst L."/>
            <person name="Vandamme P."/>
        </authorList>
    </citation>
    <scope>NUCLEOTIDE SEQUENCE [LARGE SCALE GENOMIC DNA]</scope>
    <source>
        <strain evidence="1 2">LMG 1663</strain>
    </source>
</reference>
<dbReference type="EMBL" id="LHZT01000132">
    <property type="protein sequence ID" value="KXV55543.1"/>
    <property type="molecule type" value="Genomic_DNA"/>
</dbReference>
<dbReference type="RefSeq" id="WP_061489326.1">
    <property type="nucleotide sequence ID" value="NZ_LHZT01000132.1"/>
</dbReference>
<gene>
    <name evidence="1" type="ORF">AD947_16855</name>
</gene>
<evidence type="ECO:0000313" key="1">
    <source>
        <dbReference type="EMBL" id="KXV55543.1"/>
    </source>
</evidence>
<evidence type="ECO:0000313" key="2">
    <source>
        <dbReference type="Proteomes" id="UP000075411"/>
    </source>
</evidence>
<comment type="caution">
    <text evidence="1">The sequence shown here is derived from an EMBL/GenBank/DDBJ whole genome shotgun (WGS) entry which is preliminary data.</text>
</comment>
<protein>
    <recommendedName>
        <fullName evidence="3">Phosphotransferase</fullName>
    </recommendedName>
</protein>
<organism evidence="1 2">
    <name type="scientific">Acetobacter tropicalis</name>
    <dbReference type="NCBI Taxonomy" id="104102"/>
    <lineage>
        <taxon>Bacteria</taxon>
        <taxon>Pseudomonadati</taxon>
        <taxon>Pseudomonadota</taxon>
        <taxon>Alphaproteobacteria</taxon>
        <taxon>Acetobacterales</taxon>
        <taxon>Acetobacteraceae</taxon>
        <taxon>Acetobacter</taxon>
    </lineage>
</organism>
<dbReference type="OrthoDB" id="9800188at2"/>
<dbReference type="Proteomes" id="UP000075411">
    <property type="component" value="Unassembled WGS sequence"/>
</dbReference>
<accession>A0A149TQU7</accession>
<name>A0A149TQU7_9PROT</name>
<dbReference type="SUPFAM" id="SSF54637">
    <property type="entry name" value="Thioesterase/thiol ester dehydrase-isomerase"/>
    <property type="match status" value="1"/>
</dbReference>
<dbReference type="PATRIC" id="fig|104102.12.peg.2828"/>
<dbReference type="InterPro" id="IPR029069">
    <property type="entry name" value="HotDog_dom_sf"/>
</dbReference>
<dbReference type="InterPro" id="IPR016776">
    <property type="entry name" value="ApeP-like_dehydratase"/>
</dbReference>
<sequence>MLDRAAILEKIPHKGQSCLLDVCSSWTDDTLTALTRVHLIPDNPLRHDGRLGVLVGAEMAMQAAALHGAVTGALNATTIGYLASLRDLEPRCDRLDRAAYGTLTISVRREQKDSAGMVYSFTVCSQLEEPLLTGRGIVMFRAMPPLGALAV</sequence>
<proteinExistence type="predicted"/>